<organism evidence="1 2">
    <name type="scientific">Smallanthus sonchifolius</name>
    <dbReference type="NCBI Taxonomy" id="185202"/>
    <lineage>
        <taxon>Eukaryota</taxon>
        <taxon>Viridiplantae</taxon>
        <taxon>Streptophyta</taxon>
        <taxon>Embryophyta</taxon>
        <taxon>Tracheophyta</taxon>
        <taxon>Spermatophyta</taxon>
        <taxon>Magnoliopsida</taxon>
        <taxon>eudicotyledons</taxon>
        <taxon>Gunneridae</taxon>
        <taxon>Pentapetalae</taxon>
        <taxon>asterids</taxon>
        <taxon>campanulids</taxon>
        <taxon>Asterales</taxon>
        <taxon>Asteraceae</taxon>
        <taxon>Asteroideae</taxon>
        <taxon>Heliantheae alliance</taxon>
        <taxon>Millerieae</taxon>
        <taxon>Smallanthus</taxon>
    </lineage>
</organism>
<gene>
    <name evidence="1" type="ORF">L1987_01588</name>
</gene>
<reference evidence="1 2" key="2">
    <citation type="journal article" date="2022" name="Mol. Ecol. Resour.">
        <title>The genomes of chicory, endive, great burdock and yacon provide insights into Asteraceae paleo-polyploidization history and plant inulin production.</title>
        <authorList>
            <person name="Fan W."/>
            <person name="Wang S."/>
            <person name="Wang H."/>
            <person name="Wang A."/>
            <person name="Jiang F."/>
            <person name="Liu H."/>
            <person name="Zhao H."/>
            <person name="Xu D."/>
            <person name="Zhang Y."/>
        </authorList>
    </citation>
    <scope>NUCLEOTIDE SEQUENCE [LARGE SCALE GENOMIC DNA]</scope>
    <source>
        <strain evidence="2">cv. Yunnan</strain>
        <tissue evidence="1">Leaves</tissue>
    </source>
</reference>
<accession>A0ACB9K5G6</accession>
<name>A0ACB9K5G6_9ASTR</name>
<sequence length="92" mass="10403">MELRGVFSMVKRLCPPVAWNFRLPQWEATVATNLLSREITPSLFRTHLMRGERVPTLSEEGVKGRWMGCGFGEEGVDLIANLGCENDHRITS</sequence>
<comment type="caution">
    <text evidence="1">The sequence shown here is derived from an EMBL/GenBank/DDBJ whole genome shotgun (WGS) entry which is preliminary data.</text>
</comment>
<reference evidence="2" key="1">
    <citation type="journal article" date="2022" name="Mol. Ecol. Resour.">
        <title>The genomes of chicory, endive, great burdock and yacon provide insights into Asteraceae palaeo-polyploidization history and plant inulin production.</title>
        <authorList>
            <person name="Fan W."/>
            <person name="Wang S."/>
            <person name="Wang H."/>
            <person name="Wang A."/>
            <person name="Jiang F."/>
            <person name="Liu H."/>
            <person name="Zhao H."/>
            <person name="Xu D."/>
            <person name="Zhang Y."/>
        </authorList>
    </citation>
    <scope>NUCLEOTIDE SEQUENCE [LARGE SCALE GENOMIC DNA]</scope>
    <source>
        <strain evidence="2">cv. Yunnan</strain>
    </source>
</reference>
<dbReference type="Proteomes" id="UP001056120">
    <property type="component" value="Linkage Group LG01"/>
</dbReference>
<proteinExistence type="predicted"/>
<keyword evidence="2" id="KW-1185">Reference proteome</keyword>
<protein>
    <submittedName>
        <fullName evidence="1">Uncharacterized protein</fullName>
    </submittedName>
</protein>
<evidence type="ECO:0000313" key="2">
    <source>
        <dbReference type="Proteomes" id="UP001056120"/>
    </source>
</evidence>
<dbReference type="EMBL" id="CM042018">
    <property type="protein sequence ID" value="KAI3827511.1"/>
    <property type="molecule type" value="Genomic_DNA"/>
</dbReference>
<evidence type="ECO:0000313" key="1">
    <source>
        <dbReference type="EMBL" id="KAI3827511.1"/>
    </source>
</evidence>